<keyword evidence="8 15" id="KW-0547">Nucleotide-binding</keyword>
<dbReference type="Gene3D" id="3.90.650.10">
    <property type="entry name" value="PurM-like C-terminal domain"/>
    <property type="match status" value="1"/>
</dbReference>
<evidence type="ECO:0000313" key="19">
    <source>
        <dbReference type="Proteomes" id="UP000231701"/>
    </source>
</evidence>
<dbReference type="KEGG" id="maes:Ga0123461_0005"/>
<comment type="pathway">
    <text evidence="2 15">Purine metabolism; IMP biosynthesis via de novo pathway; 5-amino-1-(5-phospho-D-ribosyl)imidazole from N(2)-formyl-N(1)-(5-phospho-D-ribosyl)glycinamide: step 2/2.</text>
</comment>
<comment type="subcellular location">
    <subcellularLocation>
        <location evidence="1 15">Cytoplasm</location>
    </subcellularLocation>
</comment>
<evidence type="ECO:0000256" key="9">
    <source>
        <dbReference type="ARBA" id="ARBA00022755"/>
    </source>
</evidence>
<sequence>MSATDKSKLSYADCGVDIDAGNAFVGRIKKAVNSTMRPEVLSGLGGFGGLFKPDFSNMEEPVLVSGTDGVGTKLLLLQEYDRPHVAGIDAVAMCVNDLAALGATPLFFLDYLATGKLAGETLAGVVEGIADACRTCDCSLVGGETAEMPGMYAPGHYDIGGFCVGVVDRPKMVDGSKITAGDIIIGVASNGPHSNGFSMVRKLLELGGADLNNDLLSDGRKAVEGVLSPTRLYVPSVNALMKSDTEIHGFSHITGGGMFDNFERLLTDDLAVTIDVGSWPVPPAFEYLLNFADVERDERYRTFNMGIGFAVILSESEAEKAEAVLKEAGETTYRIGSVHKRDGEPVTLIG</sequence>
<feature type="domain" description="PurM-like N-terminal" evidence="16">
    <location>
        <begin position="62"/>
        <end position="167"/>
    </location>
</feature>
<dbReference type="OrthoDB" id="5289275at2"/>
<evidence type="ECO:0000259" key="16">
    <source>
        <dbReference type="Pfam" id="PF00586"/>
    </source>
</evidence>
<dbReference type="PANTHER" id="PTHR10520">
    <property type="entry name" value="TRIFUNCTIONAL PURINE BIOSYNTHETIC PROTEIN ADENOSINE-3-RELATED"/>
    <property type="match status" value="1"/>
</dbReference>
<evidence type="ECO:0000256" key="5">
    <source>
        <dbReference type="ARBA" id="ARBA00020367"/>
    </source>
</evidence>
<dbReference type="InterPro" id="IPR010918">
    <property type="entry name" value="PurM-like_C_dom"/>
</dbReference>
<dbReference type="Gene3D" id="3.30.1330.10">
    <property type="entry name" value="PurM-like, N-terminal domain"/>
    <property type="match status" value="1"/>
</dbReference>
<dbReference type="GO" id="GO:0005829">
    <property type="term" value="C:cytosol"/>
    <property type="evidence" value="ECO:0007669"/>
    <property type="project" value="TreeGrafter"/>
</dbReference>
<dbReference type="UniPathway" id="UPA00074">
    <property type="reaction ID" value="UER00129"/>
</dbReference>
<evidence type="ECO:0000256" key="11">
    <source>
        <dbReference type="ARBA" id="ARBA00031908"/>
    </source>
</evidence>
<evidence type="ECO:0000313" key="18">
    <source>
        <dbReference type="EMBL" id="ATX78458.1"/>
    </source>
</evidence>
<organism evidence="18 19">
    <name type="scientific">Mariprofundus aestuarium</name>
    <dbReference type="NCBI Taxonomy" id="1921086"/>
    <lineage>
        <taxon>Bacteria</taxon>
        <taxon>Pseudomonadati</taxon>
        <taxon>Pseudomonadota</taxon>
        <taxon>Candidatius Mariprofundia</taxon>
        <taxon>Mariprofundales</taxon>
        <taxon>Mariprofundaceae</taxon>
        <taxon>Mariprofundus</taxon>
    </lineage>
</organism>
<protein>
    <recommendedName>
        <fullName evidence="5 15">Phosphoribosylformylglycinamidine cyclo-ligase</fullName>
        <ecNumber evidence="4 15">6.3.3.1</ecNumber>
    </recommendedName>
    <alternativeName>
        <fullName evidence="12 15">AIR synthase</fullName>
    </alternativeName>
    <alternativeName>
        <fullName evidence="13 15">AIRS</fullName>
    </alternativeName>
    <alternativeName>
        <fullName evidence="11 15">Phosphoribosyl-aminoimidazole synthetase</fullName>
    </alternativeName>
</protein>
<evidence type="ECO:0000259" key="17">
    <source>
        <dbReference type="Pfam" id="PF02769"/>
    </source>
</evidence>
<dbReference type="RefSeq" id="WP_100276468.1">
    <property type="nucleotide sequence ID" value="NZ_CP018799.1"/>
</dbReference>
<dbReference type="GO" id="GO:0004637">
    <property type="term" value="F:phosphoribosylamine-glycine ligase activity"/>
    <property type="evidence" value="ECO:0007669"/>
    <property type="project" value="TreeGrafter"/>
</dbReference>
<accession>A0A2K8KUP6</accession>
<dbReference type="FunFam" id="3.30.1330.10:FF:000001">
    <property type="entry name" value="Phosphoribosylformylglycinamidine cyclo-ligase"/>
    <property type="match status" value="1"/>
</dbReference>
<dbReference type="Pfam" id="PF00586">
    <property type="entry name" value="AIRS"/>
    <property type="match status" value="1"/>
</dbReference>
<dbReference type="InterPro" id="IPR036921">
    <property type="entry name" value="PurM-like_N_sf"/>
</dbReference>
<dbReference type="EMBL" id="CP018799">
    <property type="protein sequence ID" value="ATX78458.1"/>
    <property type="molecule type" value="Genomic_DNA"/>
</dbReference>
<evidence type="ECO:0000256" key="15">
    <source>
        <dbReference type="HAMAP-Rule" id="MF_00741"/>
    </source>
</evidence>
<comment type="similarity">
    <text evidence="3 15">Belongs to the AIR synthase family.</text>
</comment>
<evidence type="ECO:0000256" key="3">
    <source>
        <dbReference type="ARBA" id="ARBA00010280"/>
    </source>
</evidence>
<dbReference type="AlphaFoldDB" id="A0A2K8KUP6"/>
<evidence type="ECO:0000256" key="14">
    <source>
        <dbReference type="ARBA" id="ARBA00049057"/>
    </source>
</evidence>
<evidence type="ECO:0000256" key="7">
    <source>
        <dbReference type="ARBA" id="ARBA00022598"/>
    </source>
</evidence>
<proteinExistence type="inferred from homology"/>
<comment type="catalytic activity">
    <reaction evidence="14 15">
        <text>2-formamido-N(1)-(5-O-phospho-beta-D-ribosyl)acetamidine + ATP = 5-amino-1-(5-phospho-beta-D-ribosyl)imidazole + ADP + phosphate + H(+)</text>
        <dbReference type="Rhea" id="RHEA:23032"/>
        <dbReference type="ChEBI" id="CHEBI:15378"/>
        <dbReference type="ChEBI" id="CHEBI:30616"/>
        <dbReference type="ChEBI" id="CHEBI:43474"/>
        <dbReference type="ChEBI" id="CHEBI:137981"/>
        <dbReference type="ChEBI" id="CHEBI:147287"/>
        <dbReference type="ChEBI" id="CHEBI:456216"/>
        <dbReference type="EC" id="6.3.3.1"/>
    </reaction>
</comment>
<evidence type="ECO:0000256" key="1">
    <source>
        <dbReference type="ARBA" id="ARBA00004496"/>
    </source>
</evidence>
<dbReference type="GO" id="GO:0005524">
    <property type="term" value="F:ATP binding"/>
    <property type="evidence" value="ECO:0007669"/>
    <property type="project" value="UniProtKB-KW"/>
</dbReference>
<evidence type="ECO:0000256" key="4">
    <source>
        <dbReference type="ARBA" id="ARBA00013047"/>
    </source>
</evidence>
<dbReference type="Pfam" id="PF02769">
    <property type="entry name" value="AIRS_C"/>
    <property type="match status" value="1"/>
</dbReference>
<keyword evidence="19" id="KW-1185">Reference proteome</keyword>
<evidence type="ECO:0000256" key="13">
    <source>
        <dbReference type="ARBA" id="ARBA00033093"/>
    </source>
</evidence>
<keyword evidence="10 15" id="KW-0067">ATP-binding</keyword>
<gene>
    <name evidence="15" type="primary">purM</name>
    <name evidence="18" type="ORF">Ga0123461_0005</name>
</gene>
<dbReference type="SUPFAM" id="SSF56042">
    <property type="entry name" value="PurM C-terminal domain-like"/>
    <property type="match status" value="1"/>
</dbReference>
<evidence type="ECO:0000256" key="10">
    <source>
        <dbReference type="ARBA" id="ARBA00022840"/>
    </source>
</evidence>
<evidence type="ECO:0000256" key="8">
    <source>
        <dbReference type="ARBA" id="ARBA00022741"/>
    </source>
</evidence>
<dbReference type="HAMAP" id="MF_00741">
    <property type="entry name" value="AIRS"/>
    <property type="match status" value="1"/>
</dbReference>
<dbReference type="GO" id="GO:0004641">
    <property type="term" value="F:phosphoribosylformylglycinamidine cyclo-ligase activity"/>
    <property type="evidence" value="ECO:0007669"/>
    <property type="project" value="UniProtKB-UniRule"/>
</dbReference>
<dbReference type="Proteomes" id="UP000231701">
    <property type="component" value="Chromosome"/>
</dbReference>
<keyword evidence="6 15" id="KW-0963">Cytoplasm</keyword>
<evidence type="ECO:0000256" key="12">
    <source>
        <dbReference type="ARBA" id="ARBA00032931"/>
    </source>
</evidence>
<feature type="domain" description="PurM-like C-terminal" evidence="17">
    <location>
        <begin position="180"/>
        <end position="345"/>
    </location>
</feature>
<evidence type="ECO:0000256" key="2">
    <source>
        <dbReference type="ARBA" id="ARBA00004686"/>
    </source>
</evidence>
<dbReference type="GO" id="GO:0046084">
    <property type="term" value="P:adenine biosynthetic process"/>
    <property type="evidence" value="ECO:0007669"/>
    <property type="project" value="TreeGrafter"/>
</dbReference>
<dbReference type="GO" id="GO:0006189">
    <property type="term" value="P:'de novo' IMP biosynthetic process"/>
    <property type="evidence" value="ECO:0007669"/>
    <property type="project" value="UniProtKB-UniRule"/>
</dbReference>
<dbReference type="NCBIfam" id="TIGR00878">
    <property type="entry name" value="purM"/>
    <property type="match status" value="1"/>
</dbReference>
<dbReference type="SUPFAM" id="SSF55326">
    <property type="entry name" value="PurM N-terminal domain-like"/>
    <property type="match status" value="1"/>
</dbReference>
<dbReference type="InterPro" id="IPR016188">
    <property type="entry name" value="PurM-like_N"/>
</dbReference>
<evidence type="ECO:0000256" key="6">
    <source>
        <dbReference type="ARBA" id="ARBA00022490"/>
    </source>
</evidence>
<keyword evidence="9 15" id="KW-0658">Purine biosynthesis</keyword>
<keyword evidence="7 15" id="KW-0436">Ligase</keyword>
<dbReference type="InterPro" id="IPR004733">
    <property type="entry name" value="PurM_cligase"/>
</dbReference>
<dbReference type="InterPro" id="IPR036676">
    <property type="entry name" value="PurM-like_C_sf"/>
</dbReference>
<dbReference type="CDD" id="cd02196">
    <property type="entry name" value="PurM"/>
    <property type="match status" value="1"/>
</dbReference>
<dbReference type="PANTHER" id="PTHR10520:SF12">
    <property type="entry name" value="TRIFUNCTIONAL PURINE BIOSYNTHETIC PROTEIN ADENOSINE-3"/>
    <property type="match status" value="1"/>
</dbReference>
<reference evidence="18 19" key="1">
    <citation type="submission" date="2016-12" db="EMBL/GenBank/DDBJ databases">
        <title>Isolation and genomic insights into novel planktonic Zetaproteobacteria from stratified waters of the Chesapeake Bay.</title>
        <authorList>
            <person name="McAllister S.M."/>
            <person name="Kato S."/>
            <person name="Chan C.S."/>
            <person name="Chiu B.K."/>
            <person name="Field E.K."/>
        </authorList>
    </citation>
    <scope>NUCLEOTIDE SEQUENCE [LARGE SCALE GENOMIC DNA]</scope>
    <source>
        <strain evidence="18 19">CP-5</strain>
    </source>
</reference>
<dbReference type="FunFam" id="3.90.650.10:FF:000011">
    <property type="entry name" value="Phosphoribosylformylglycinamidine cyclo-ligase"/>
    <property type="match status" value="1"/>
</dbReference>
<name>A0A2K8KUP6_MARES</name>
<dbReference type="EC" id="6.3.3.1" evidence="4 15"/>